<name>A0AAE1DH55_9GAST</name>
<evidence type="ECO:0000256" key="2">
    <source>
        <dbReference type="ARBA" id="ARBA00022692"/>
    </source>
</evidence>
<dbReference type="AlphaFoldDB" id="A0AAE1DH55"/>
<evidence type="ECO:0000313" key="10">
    <source>
        <dbReference type="EMBL" id="KAK3769288.1"/>
    </source>
</evidence>
<dbReference type="PRINTS" id="PR00255">
    <property type="entry name" value="NATPEPTIDER"/>
</dbReference>
<feature type="non-terminal residue" evidence="10">
    <location>
        <position position="1"/>
    </location>
</feature>
<feature type="transmembrane region" description="Helical" evidence="8">
    <location>
        <begin position="535"/>
        <end position="558"/>
    </location>
</feature>
<dbReference type="InterPro" id="IPR052612">
    <property type="entry name" value="ANP_Clearance_Receptor"/>
</dbReference>
<dbReference type="GO" id="GO:0017046">
    <property type="term" value="F:peptide hormone binding"/>
    <property type="evidence" value="ECO:0007669"/>
    <property type="project" value="TreeGrafter"/>
</dbReference>
<comment type="caution">
    <text evidence="10">The sequence shown here is derived from an EMBL/GenBank/DDBJ whole genome shotgun (WGS) entry which is preliminary data.</text>
</comment>
<gene>
    <name evidence="10" type="ORF">RRG08_057857</name>
</gene>
<feature type="domain" description="Receptor ligand binding region" evidence="9">
    <location>
        <begin position="124"/>
        <end position="466"/>
    </location>
</feature>
<dbReference type="PANTHER" id="PTHR44755:SF8">
    <property type="entry name" value="RECEPTOR LIGAND BINDING REGION DOMAIN-CONTAINING PROTEIN"/>
    <property type="match status" value="1"/>
</dbReference>
<dbReference type="PANTHER" id="PTHR44755">
    <property type="entry name" value="NATRIURETIC PEPTIDE RECEPTOR 3-RELATED"/>
    <property type="match status" value="1"/>
</dbReference>
<dbReference type="Gene3D" id="3.40.50.2300">
    <property type="match status" value="2"/>
</dbReference>
<evidence type="ECO:0000256" key="5">
    <source>
        <dbReference type="ARBA" id="ARBA00023136"/>
    </source>
</evidence>
<evidence type="ECO:0000256" key="1">
    <source>
        <dbReference type="ARBA" id="ARBA00004479"/>
    </source>
</evidence>
<protein>
    <recommendedName>
        <fullName evidence="9">Receptor ligand binding region domain-containing protein</fullName>
    </recommendedName>
</protein>
<comment type="subcellular location">
    <subcellularLocation>
        <location evidence="1">Membrane</location>
        <topology evidence="1">Single-pass type I membrane protein</topology>
    </subcellularLocation>
</comment>
<dbReference type="InterPro" id="IPR001828">
    <property type="entry name" value="ANF_lig-bd_rcpt"/>
</dbReference>
<organism evidence="10 11">
    <name type="scientific">Elysia crispata</name>
    <name type="common">lettuce slug</name>
    <dbReference type="NCBI Taxonomy" id="231223"/>
    <lineage>
        <taxon>Eukaryota</taxon>
        <taxon>Metazoa</taxon>
        <taxon>Spiralia</taxon>
        <taxon>Lophotrochozoa</taxon>
        <taxon>Mollusca</taxon>
        <taxon>Gastropoda</taxon>
        <taxon>Heterobranchia</taxon>
        <taxon>Euthyneura</taxon>
        <taxon>Panpulmonata</taxon>
        <taxon>Sacoglossa</taxon>
        <taxon>Placobranchoidea</taxon>
        <taxon>Plakobranchidae</taxon>
        <taxon>Elysia</taxon>
    </lineage>
</organism>
<keyword evidence="11" id="KW-1185">Reference proteome</keyword>
<evidence type="ECO:0000259" key="9">
    <source>
        <dbReference type="Pfam" id="PF01094"/>
    </source>
</evidence>
<evidence type="ECO:0000256" key="3">
    <source>
        <dbReference type="ARBA" id="ARBA00022729"/>
    </source>
</evidence>
<keyword evidence="3" id="KW-0732">Signal</keyword>
<dbReference type="Proteomes" id="UP001283361">
    <property type="component" value="Unassembled WGS sequence"/>
</dbReference>
<accession>A0AAE1DH55</accession>
<evidence type="ECO:0000313" key="11">
    <source>
        <dbReference type="Proteomes" id="UP001283361"/>
    </source>
</evidence>
<dbReference type="GO" id="GO:0038023">
    <property type="term" value="F:signaling receptor activity"/>
    <property type="evidence" value="ECO:0007669"/>
    <property type="project" value="TreeGrafter"/>
</dbReference>
<keyword evidence="7" id="KW-0325">Glycoprotein</keyword>
<evidence type="ECO:0000256" key="6">
    <source>
        <dbReference type="ARBA" id="ARBA00023170"/>
    </source>
</evidence>
<evidence type="ECO:0000256" key="8">
    <source>
        <dbReference type="SAM" id="Phobius"/>
    </source>
</evidence>
<dbReference type="GO" id="GO:0016020">
    <property type="term" value="C:membrane"/>
    <property type="evidence" value="ECO:0007669"/>
    <property type="project" value="UniProtKB-SubCell"/>
</dbReference>
<dbReference type="Pfam" id="PF01094">
    <property type="entry name" value="ANF_receptor"/>
    <property type="match status" value="1"/>
</dbReference>
<dbReference type="GO" id="GO:0007165">
    <property type="term" value="P:signal transduction"/>
    <property type="evidence" value="ECO:0007669"/>
    <property type="project" value="TreeGrafter"/>
</dbReference>
<dbReference type="CDD" id="cd06352">
    <property type="entry name" value="PBP1_NPR_GC-like"/>
    <property type="match status" value="1"/>
</dbReference>
<keyword evidence="5 8" id="KW-0472">Membrane</keyword>
<dbReference type="InterPro" id="IPR028082">
    <property type="entry name" value="Peripla_BP_I"/>
</dbReference>
<proteinExistence type="predicted"/>
<dbReference type="InterPro" id="IPR001170">
    <property type="entry name" value="ANPR/GUC"/>
</dbReference>
<keyword evidence="6" id="KW-0675">Receptor</keyword>
<evidence type="ECO:0000256" key="7">
    <source>
        <dbReference type="ARBA" id="ARBA00023180"/>
    </source>
</evidence>
<keyword evidence="4 8" id="KW-1133">Transmembrane helix</keyword>
<dbReference type="EMBL" id="JAWDGP010003947">
    <property type="protein sequence ID" value="KAK3769288.1"/>
    <property type="molecule type" value="Genomic_DNA"/>
</dbReference>
<reference evidence="10" key="1">
    <citation type="journal article" date="2023" name="G3 (Bethesda)">
        <title>A reference genome for the long-term kleptoplast-retaining sea slug Elysia crispata morphotype clarki.</title>
        <authorList>
            <person name="Eastman K.E."/>
            <person name="Pendleton A.L."/>
            <person name="Shaikh M.A."/>
            <person name="Suttiyut T."/>
            <person name="Ogas R."/>
            <person name="Tomko P."/>
            <person name="Gavelis G."/>
            <person name="Widhalm J.R."/>
            <person name="Wisecaver J.H."/>
        </authorList>
    </citation>
    <scope>NUCLEOTIDE SEQUENCE</scope>
    <source>
        <strain evidence="10">ECLA1</strain>
    </source>
</reference>
<evidence type="ECO:0000256" key="4">
    <source>
        <dbReference type="ARBA" id="ARBA00022989"/>
    </source>
</evidence>
<dbReference type="SUPFAM" id="SSF53822">
    <property type="entry name" value="Periplasmic binding protein-like I"/>
    <property type="match status" value="1"/>
</dbReference>
<keyword evidence="2 8" id="KW-0812">Transmembrane</keyword>
<sequence length="596" mass="66666">MARGSISLQPRNLDVLQIFVRKASHPQPCLQHDSPHTYTQCQALIDITNKSFNRFAPKILVILLVAAMFFKVPPAEAEIVLPVISDLYPGSGSEGPFDLQLPIQVTMAVIEPNNQEFSFALPKVLPVMDYAVAKMNEKYRGRIEFRYAWGLGSCDRDVVGVEAARLSCSNNITAFIGPACSKSVEIIGFMANTWNIPIITPIGNTENIGDKTIYPRLTRINPWMQSALVTTVFTLLDMNHWKNVAFFYDDDVMLGDLLGETFTKSFKATARFLWHSYVLFSKKDTRMVYRKHLEDAALRARVFIICAELDTRLDVLLEAHDLGFTTNGEFVFIVIGVFSRPFTDENTWNPQPAGRYPPPEVLKEAIGHCLFLHIDGSGSENPEWFEEEIIQRSEAYGIYYDNTSTPSSSLSRYYDAVCMYATAVNDTLAEGGNPYDGLAVTSKIWNRTFYGMLSGKITINSVGDRFSDVIVSVLDPQRETIQTYAVYESVSSTLTFKVATKFPWPYNKGEPPPDQPLCGFAKKKCSLSDSDDSNVVAGVSGFFGVVVMIGGVVAVVMFRRWKAQSERDMWWWKIDSGDLSISAVKHAPSILSMSSK</sequence>